<organism evidence="8 9">
    <name type="scientific">Ceratopteris richardii</name>
    <name type="common">Triangle waterfern</name>
    <dbReference type="NCBI Taxonomy" id="49495"/>
    <lineage>
        <taxon>Eukaryota</taxon>
        <taxon>Viridiplantae</taxon>
        <taxon>Streptophyta</taxon>
        <taxon>Embryophyta</taxon>
        <taxon>Tracheophyta</taxon>
        <taxon>Polypodiopsida</taxon>
        <taxon>Polypodiidae</taxon>
        <taxon>Polypodiales</taxon>
        <taxon>Pteridineae</taxon>
        <taxon>Pteridaceae</taxon>
        <taxon>Parkerioideae</taxon>
        <taxon>Ceratopteris</taxon>
    </lineage>
</organism>
<comment type="subcellular location">
    <subcellularLocation>
        <location evidence="1">Membrane</location>
        <topology evidence="1">Multi-pass membrane protein</topology>
    </subcellularLocation>
</comment>
<evidence type="ECO:0000256" key="2">
    <source>
        <dbReference type="ARBA" id="ARBA00009045"/>
    </source>
</evidence>
<dbReference type="Pfam" id="PF01694">
    <property type="entry name" value="Rhomboid"/>
    <property type="match status" value="1"/>
</dbReference>
<dbReference type="GO" id="GO:0016020">
    <property type="term" value="C:membrane"/>
    <property type="evidence" value="ECO:0007669"/>
    <property type="project" value="UniProtKB-SubCell"/>
</dbReference>
<feature type="domain" description="Peptidase S54 rhomboid" evidence="7">
    <location>
        <begin position="128"/>
        <end position="275"/>
    </location>
</feature>
<sequence>MANIFRLWELRPLSSHNGDSRHVQEYRRSAFYSPCFSPHKLQVANLFKSKISKRSAIVLSMQNSKRFTMDSNNSGIISQLEIEESSQPHKPTQSIYWLLLLNLGIFVADHLLKISSIKALYLYHGWPKWYQFFTATFCHLNWKHLSSNLFFLYIFGKLVEEEERGLGLWISYLVTGAGANLVSWLVLPRNVVSVGASGAVFGLFAVSVLVKMSWNWRKILEFFILGQFVLEKVMEAAQASAQMAGQTHLRFTNVNHIAHLSGALVGAALIWMLSQLTPKQQADKEHKLQERSK</sequence>
<evidence type="ECO:0000256" key="5">
    <source>
        <dbReference type="ARBA" id="ARBA00023136"/>
    </source>
</evidence>
<keyword evidence="9" id="KW-1185">Reference proteome</keyword>
<reference evidence="8" key="1">
    <citation type="submission" date="2021-08" db="EMBL/GenBank/DDBJ databases">
        <title>WGS assembly of Ceratopteris richardii.</title>
        <authorList>
            <person name="Marchant D.B."/>
            <person name="Chen G."/>
            <person name="Jenkins J."/>
            <person name="Shu S."/>
            <person name="Leebens-Mack J."/>
            <person name="Grimwood J."/>
            <person name="Schmutz J."/>
            <person name="Soltis P."/>
            <person name="Soltis D."/>
            <person name="Chen Z.-H."/>
        </authorList>
    </citation>
    <scope>NUCLEOTIDE SEQUENCE</scope>
    <source>
        <strain evidence="8">Whitten #5841</strain>
        <tissue evidence="8">Leaf</tissue>
    </source>
</reference>
<dbReference type="OrthoDB" id="418595at2759"/>
<dbReference type="OMA" id="ATFCHAD"/>
<dbReference type="InterPro" id="IPR022764">
    <property type="entry name" value="Peptidase_S54_rhomboid_dom"/>
</dbReference>
<evidence type="ECO:0000313" key="9">
    <source>
        <dbReference type="Proteomes" id="UP000825935"/>
    </source>
</evidence>
<keyword evidence="5 6" id="KW-0472">Membrane</keyword>
<accession>A0A8T2R6F2</accession>
<feature type="transmembrane region" description="Helical" evidence="6">
    <location>
        <begin position="192"/>
        <end position="210"/>
    </location>
</feature>
<feature type="transmembrane region" description="Helical" evidence="6">
    <location>
        <begin position="166"/>
        <end position="186"/>
    </location>
</feature>
<evidence type="ECO:0000313" key="8">
    <source>
        <dbReference type="EMBL" id="KAH7291982.1"/>
    </source>
</evidence>
<dbReference type="PANTHER" id="PTHR43066:SF5">
    <property type="entry name" value="RHOMBOID-LIKE PROTEIN 11, CHLOROPLASTIC-RELATED"/>
    <property type="match status" value="1"/>
</dbReference>
<protein>
    <recommendedName>
        <fullName evidence="7">Peptidase S54 rhomboid domain-containing protein</fullName>
    </recommendedName>
</protein>
<keyword evidence="4 6" id="KW-1133">Transmembrane helix</keyword>
<evidence type="ECO:0000256" key="3">
    <source>
        <dbReference type="ARBA" id="ARBA00022692"/>
    </source>
</evidence>
<dbReference type="AlphaFoldDB" id="A0A8T2R6F2"/>
<comment type="caution">
    <text evidence="8">The sequence shown here is derived from an EMBL/GenBank/DDBJ whole genome shotgun (WGS) entry which is preliminary data.</text>
</comment>
<dbReference type="InterPro" id="IPR035952">
    <property type="entry name" value="Rhomboid-like_sf"/>
</dbReference>
<dbReference type="PANTHER" id="PTHR43066">
    <property type="entry name" value="RHOMBOID-RELATED PROTEIN"/>
    <property type="match status" value="1"/>
</dbReference>
<proteinExistence type="inferred from homology"/>
<evidence type="ECO:0000256" key="4">
    <source>
        <dbReference type="ARBA" id="ARBA00022989"/>
    </source>
</evidence>
<dbReference type="Gene3D" id="1.20.1540.10">
    <property type="entry name" value="Rhomboid-like"/>
    <property type="match status" value="1"/>
</dbReference>
<dbReference type="EMBL" id="CM035434">
    <property type="protein sequence ID" value="KAH7291982.1"/>
    <property type="molecule type" value="Genomic_DNA"/>
</dbReference>
<keyword evidence="3 6" id="KW-0812">Transmembrane</keyword>
<evidence type="ECO:0000256" key="6">
    <source>
        <dbReference type="SAM" id="Phobius"/>
    </source>
</evidence>
<comment type="similarity">
    <text evidence="2">Belongs to the peptidase S54 family.</text>
</comment>
<evidence type="ECO:0000256" key="1">
    <source>
        <dbReference type="ARBA" id="ARBA00004141"/>
    </source>
</evidence>
<dbReference type="FunFam" id="1.20.1540.10:FF:000013">
    <property type="entry name" value="Rhomboid protease aarA"/>
    <property type="match status" value="1"/>
</dbReference>
<dbReference type="Proteomes" id="UP000825935">
    <property type="component" value="Chromosome 29"/>
</dbReference>
<name>A0A8T2R6F2_CERRI</name>
<evidence type="ECO:0000259" key="7">
    <source>
        <dbReference type="Pfam" id="PF01694"/>
    </source>
</evidence>
<gene>
    <name evidence="8" type="ORF">KP509_29G044900</name>
</gene>
<dbReference type="SUPFAM" id="SSF144091">
    <property type="entry name" value="Rhomboid-like"/>
    <property type="match status" value="1"/>
</dbReference>
<dbReference type="GO" id="GO:0004252">
    <property type="term" value="F:serine-type endopeptidase activity"/>
    <property type="evidence" value="ECO:0007669"/>
    <property type="project" value="InterPro"/>
</dbReference>